<evidence type="ECO:0000313" key="3">
    <source>
        <dbReference type="Proteomes" id="UP001347796"/>
    </source>
</evidence>
<name>A0AAN8J8M1_PATCE</name>
<dbReference type="Proteomes" id="UP001347796">
    <property type="component" value="Unassembled WGS sequence"/>
</dbReference>
<keyword evidence="3" id="KW-1185">Reference proteome</keyword>
<gene>
    <name evidence="2" type="ORF">SNE40_016436</name>
</gene>
<evidence type="ECO:0000313" key="2">
    <source>
        <dbReference type="EMBL" id="KAK6172862.1"/>
    </source>
</evidence>
<protein>
    <submittedName>
        <fullName evidence="2">Uncharacterized protein</fullName>
    </submittedName>
</protein>
<reference evidence="2 3" key="1">
    <citation type="submission" date="2024-01" db="EMBL/GenBank/DDBJ databases">
        <title>The genome of the rayed Mediterranean limpet Patella caerulea (Linnaeus, 1758).</title>
        <authorList>
            <person name="Anh-Thu Weber A."/>
            <person name="Halstead-Nussloch G."/>
        </authorList>
    </citation>
    <scope>NUCLEOTIDE SEQUENCE [LARGE SCALE GENOMIC DNA]</scope>
    <source>
        <strain evidence="2">AATW-2023a</strain>
        <tissue evidence="2">Whole specimen</tissue>
    </source>
</reference>
<dbReference type="EMBL" id="JAZGQO010000011">
    <property type="protein sequence ID" value="KAK6172862.1"/>
    <property type="molecule type" value="Genomic_DNA"/>
</dbReference>
<organism evidence="2 3">
    <name type="scientific">Patella caerulea</name>
    <name type="common">Rayed Mediterranean limpet</name>
    <dbReference type="NCBI Taxonomy" id="87958"/>
    <lineage>
        <taxon>Eukaryota</taxon>
        <taxon>Metazoa</taxon>
        <taxon>Spiralia</taxon>
        <taxon>Lophotrochozoa</taxon>
        <taxon>Mollusca</taxon>
        <taxon>Gastropoda</taxon>
        <taxon>Patellogastropoda</taxon>
        <taxon>Patelloidea</taxon>
        <taxon>Patellidae</taxon>
        <taxon>Patella</taxon>
    </lineage>
</organism>
<comment type="caution">
    <text evidence="2">The sequence shown here is derived from an EMBL/GenBank/DDBJ whole genome shotgun (WGS) entry which is preliminary data.</text>
</comment>
<dbReference type="AlphaFoldDB" id="A0AAN8J8M1"/>
<accession>A0AAN8J8M1</accession>
<proteinExistence type="predicted"/>
<keyword evidence="1" id="KW-0812">Transmembrane</keyword>
<sequence length="174" mass="19812">MWVLPDGYLVKINTTKTDYGRYHFAKFGNLLDIEKLDDEDFGIYVCIVKSPDGSILAFKKGINVDGPYYGDLLEKYRSYAITGAIAASVMFVFASVFCFICHRQQAKGQDGMDEWRKAHPGKIWQSNEVEHVYDNKALESDVALEKRGTEMSEVVADYHLKEEKNGRPDLNTKL</sequence>
<keyword evidence="1" id="KW-1133">Transmembrane helix</keyword>
<feature type="transmembrane region" description="Helical" evidence="1">
    <location>
        <begin position="79"/>
        <end position="100"/>
    </location>
</feature>
<evidence type="ECO:0000256" key="1">
    <source>
        <dbReference type="SAM" id="Phobius"/>
    </source>
</evidence>
<keyword evidence="1" id="KW-0472">Membrane</keyword>